<organism evidence="1 2">
    <name type="scientific">Dethiosulfatarculus sandiegensis</name>
    <dbReference type="NCBI Taxonomy" id="1429043"/>
    <lineage>
        <taxon>Bacteria</taxon>
        <taxon>Pseudomonadati</taxon>
        <taxon>Thermodesulfobacteriota</taxon>
        <taxon>Desulfarculia</taxon>
        <taxon>Desulfarculales</taxon>
        <taxon>Desulfarculaceae</taxon>
        <taxon>Dethiosulfatarculus</taxon>
    </lineage>
</organism>
<dbReference type="Proteomes" id="UP000032233">
    <property type="component" value="Unassembled WGS sequence"/>
</dbReference>
<evidence type="ECO:0000313" key="2">
    <source>
        <dbReference type="Proteomes" id="UP000032233"/>
    </source>
</evidence>
<accession>A0A0D2J844</accession>
<sequence length="29" mass="3279">MRFKGNKKPPARITGWGIAPCFLHLPRVS</sequence>
<dbReference type="InParanoid" id="A0A0D2J844"/>
<dbReference type="AlphaFoldDB" id="A0A0D2J844"/>
<name>A0A0D2J844_9BACT</name>
<dbReference type="EMBL" id="AZAC01000011">
    <property type="protein sequence ID" value="KIX14354.1"/>
    <property type="molecule type" value="Genomic_DNA"/>
</dbReference>
<evidence type="ECO:0000313" key="1">
    <source>
        <dbReference type="EMBL" id="KIX14354.1"/>
    </source>
</evidence>
<proteinExistence type="predicted"/>
<protein>
    <submittedName>
        <fullName evidence="1">Uncharacterized protein</fullName>
    </submittedName>
</protein>
<keyword evidence="2" id="KW-1185">Reference proteome</keyword>
<comment type="caution">
    <text evidence="1">The sequence shown here is derived from an EMBL/GenBank/DDBJ whole genome shotgun (WGS) entry which is preliminary data.</text>
</comment>
<gene>
    <name evidence="1" type="ORF">X474_08895</name>
</gene>
<reference evidence="1 2" key="1">
    <citation type="submission" date="2013-11" db="EMBL/GenBank/DDBJ databases">
        <title>Metagenomic analysis of a methanogenic consortium involved in long chain n-alkane degradation.</title>
        <authorList>
            <person name="Davidova I.A."/>
            <person name="Callaghan A.V."/>
            <person name="Wawrik B."/>
            <person name="Pruitt S."/>
            <person name="Marks C."/>
            <person name="Duncan K.E."/>
            <person name="Suflita J.M."/>
        </authorList>
    </citation>
    <scope>NUCLEOTIDE SEQUENCE [LARGE SCALE GENOMIC DNA]</scope>
    <source>
        <strain evidence="1 2">SPR</strain>
    </source>
</reference>